<feature type="compositionally biased region" description="Polar residues" evidence="1">
    <location>
        <begin position="123"/>
        <end position="136"/>
    </location>
</feature>
<feature type="region of interest" description="Disordered" evidence="1">
    <location>
        <begin position="114"/>
        <end position="136"/>
    </location>
</feature>
<accession>A0AAW1JU67</accession>
<sequence length="136" mass="15728">MMLKDVPSILTNIKTAKADVIKAFHKLVYESPGDRGNRQRLRDFSGFTFEISSDEYNVKCQYVKKNLSLGDLISICNILCIDYQGNEDEIINRICEHLINLDKLNTILAYDDEKEENKPDMRTPNQPGQTEYHSRL</sequence>
<proteinExistence type="predicted"/>
<dbReference type="AlphaFoldDB" id="A0AAW1JU67"/>
<dbReference type="EMBL" id="JASPKY010000328">
    <property type="protein sequence ID" value="KAK9708471.1"/>
    <property type="molecule type" value="Genomic_DNA"/>
</dbReference>
<comment type="caution">
    <text evidence="2">The sequence shown here is derived from an EMBL/GenBank/DDBJ whole genome shotgun (WGS) entry which is preliminary data.</text>
</comment>
<reference evidence="2 3" key="1">
    <citation type="journal article" date="2024" name="BMC Genomics">
        <title>De novo assembly and annotation of Popillia japonica's genome with initial clues to its potential as an invasive pest.</title>
        <authorList>
            <person name="Cucini C."/>
            <person name="Boschi S."/>
            <person name="Funari R."/>
            <person name="Cardaioli E."/>
            <person name="Iannotti N."/>
            <person name="Marturano G."/>
            <person name="Paoli F."/>
            <person name="Bruttini M."/>
            <person name="Carapelli A."/>
            <person name="Frati F."/>
            <person name="Nardi F."/>
        </authorList>
    </citation>
    <scope>NUCLEOTIDE SEQUENCE [LARGE SCALE GENOMIC DNA]</scope>
    <source>
        <strain evidence="2">DMR45628</strain>
    </source>
</reference>
<protein>
    <submittedName>
        <fullName evidence="2">Uncharacterized protein</fullName>
    </submittedName>
</protein>
<gene>
    <name evidence="2" type="ORF">QE152_g27167</name>
</gene>
<name>A0AAW1JU67_POPJA</name>
<dbReference type="Proteomes" id="UP001458880">
    <property type="component" value="Unassembled WGS sequence"/>
</dbReference>
<evidence type="ECO:0000313" key="3">
    <source>
        <dbReference type="Proteomes" id="UP001458880"/>
    </source>
</evidence>
<evidence type="ECO:0000256" key="1">
    <source>
        <dbReference type="SAM" id="MobiDB-lite"/>
    </source>
</evidence>
<evidence type="ECO:0000313" key="2">
    <source>
        <dbReference type="EMBL" id="KAK9708471.1"/>
    </source>
</evidence>
<keyword evidence="3" id="KW-1185">Reference proteome</keyword>
<organism evidence="2 3">
    <name type="scientific">Popillia japonica</name>
    <name type="common">Japanese beetle</name>
    <dbReference type="NCBI Taxonomy" id="7064"/>
    <lineage>
        <taxon>Eukaryota</taxon>
        <taxon>Metazoa</taxon>
        <taxon>Ecdysozoa</taxon>
        <taxon>Arthropoda</taxon>
        <taxon>Hexapoda</taxon>
        <taxon>Insecta</taxon>
        <taxon>Pterygota</taxon>
        <taxon>Neoptera</taxon>
        <taxon>Endopterygota</taxon>
        <taxon>Coleoptera</taxon>
        <taxon>Polyphaga</taxon>
        <taxon>Scarabaeiformia</taxon>
        <taxon>Scarabaeidae</taxon>
        <taxon>Rutelinae</taxon>
        <taxon>Popillia</taxon>
    </lineage>
</organism>